<dbReference type="EMBL" id="BMNG01000016">
    <property type="protein sequence ID" value="GGO54870.1"/>
    <property type="molecule type" value="Genomic_DNA"/>
</dbReference>
<comment type="caution">
    <text evidence="3">The sequence shown here is derived from an EMBL/GenBank/DDBJ whole genome shotgun (WGS) entry which is preliminary data.</text>
</comment>
<feature type="compositionally biased region" description="Polar residues" evidence="1">
    <location>
        <begin position="40"/>
        <end position="50"/>
    </location>
</feature>
<gene>
    <name evidence="3" type="ORF">GCM10012286_65650</name>
</gene>
<evidence type="ECO:0008006" key="5">
    <source>
        <dbReference type="Google" id="ProtNLM"/>
    </source>
</evidence>
<name>A0ABQ2MM88_9ACTN</name>
<dbReference type="Proteomes" id="UP000656881">
    <property type="component" value="Unassembled WGS sequence"/>
</dbReference>
<evidence type="ECO:0000256" key="1">
    <source>
        <dbReference type="SAM" id="MobiDB-lite"/>
    </source>
</evidence>
<feature type="region of interest" description="Disordered" evidence="1">
    <location>
        <begin position="27"/>
        <end position="50"/>
    </location>
</feature>
<evidence type="ECO:0000313" key="3">
    <source>
        <dbReference type="EMBL" id="GGO54870.1"/>
    </source>
</evidence>
<feature type="chain" id="PRO_5047165254" description="Peptidase inhibitor family I36 protein" evidence="2">
    <location>
        <begin position="27"/>
        <end position="167"/>
    </location>
</feature>
<reference evidence="4" key="1">
    <citation type="journal article" date="2019" name="Int. J. Syst. Evol. Microbiol.">
        <title>The Global Catalogue of Microorganisms (GCM) 10K type strain sequencing project: providing services to taxonomists for standard genome sequencing and annotation.</title>
        <authorList>
            <consortium name="The Broad Institute Genomics Platform"/>
            <consortium name="The Broad Institute Genome Sequencing Center for Infectious Disease"/>
            <person name="Wu L."/>
            <person name="Ma J."/>
        </authorList>
    </citation>
    <scope>NUCLEOTIDE SEQUENCE [LARGE SCALE GENOMIC DNA]</scope>
    <source>
        <strain evidence="4">CGMCC 4.7349</strain>
    </source>
</reference>
<protein>
    <recommendedName>
        <fullName evidence="5">Peptidase inhibitor family I36 protein</fullName>
    </recommendedName>
</protein>
<keyword evidence="4" id="KW-1185">Reference proteome</keyword>
<keyword evidence="2" id="KW-0732">Signal</keyword>
<proteinExistence type="predicted"/>
<feature type="signal peptide" evidence="2">
    <location>
        <begin position="1"/>
        <end position="26"/>
    </location>
</feature>
<dbReference type="RefSeq" id="WP_189176708.1">
    <property type="nucleotide sequence ID" value="NZ_BMNG01000016.1"/>
</dbReference>
<evidence type="ECO:0000256" key="2">
    <source>
        <dbReference type="SAM" id="SignalP"/>
    </source>
</evidence>
<accession>A0ABQ2MM88</accession>
<organism evidence="3 4">
    <name type="scientific">Streptomyces lasiicapitis</name>
    <dbReference type="NCBI Taxonomy" id="1923961"/>
    <lineage>
        <taxon>Bacteria</taxon>
        <taxon>Bacillati</taxon>
        <taxon>Actinomycetota</taxon>
        <taxon>Actinomycetes</taxon>
        <taxon>Kitasatosporales</taxon>
        <taxon>Streptomycetaceae</taxon>
        <taxon>Streptomyces</taxon>
    </lineage>
</organism>
<evidence type="ECO:0000313" key="4">
    <source>
        <dbReference type="Proteomes" id="UP000656881"/>
    </source>
</evidence>
<sequence>MRKRITALAAASATLCALAATTTASAQDNRATETPGVKTPGTSQPGTASASGLIGPITFKGPGASIKAWDFCQQWQACLFQHANGVPDQNGGFSTYVVPACNRVYNLARGIDGKTSAVWNQAGSTLHVYDGKNANNLLVSFPKFAPPTNLARQHNDKISSVYAPCGG</sequence>